<feature type="domain" description="DUF4189" evidence="2">
    <location>
        <begin position="26"/>
        <end position="121"/>
    </location>
</feature>
<gene>
    <name evidence="3" type="ORF">GTK09_07090</name>
</gene>
<evidence type="ECO:0000313" key="4">
    <source>
        <dbReference type="Proteomes" id="UP000469011"/>
    </source>
</evidence>
<dbReference type="InterPro" id="IPR025240">
    <property type="entry name" value="DUF4189"/>
</dbReference>
<name>A0A6N9T0U6_9HYPH</name>
<accession>A0A6N9T0U6</accession>
<evidence type="ECO:0000259" key="2">
    <source>
        <dbReference type="Pfam" id="PF13827"/>
    </source>
</evidence>
<comment type="caution">
    <text evidence="3">The sequence shown here is derived from an EMBL/GenBank/DDBJ whole genome shotgun (WGS) entry which is preliminary data.</text>
</comment>
<evidence type="ECO:0000256" key="1">
    <source>
        <dbReference type="SAM" id="SignalP"/>
    </source>
</evidence>
<dbReference type="AlphaFoldDB" id="A0A6N9T0U6"/>
<feature type="signal peptide" evidence="1">
    <location>
        <begin position="1"/>
        <end position="24"/>
    </location>
</feature>
<dbReference type="RefSeq" id="WP_163462260.1">
    <property type="nucleotide sequence ID" value="NZ_JAAAMG010000004.1"/>
</dbReference>
<dbReference type="Pfam" id="PF13827">
    <property type="entry name" value="DUF4189"/>
    <property type="match status" value="1"/>
</dbReference>
<sequence>MKSPRALSLAVCFFAFVNVTPGLAAGAIAVDDEEGMKAGEVGYGTATGYSTREAAGAAALQNCKDEGNTNCKVVVRFDTCGAYAGSADYFGIGWGKSEKAAQSAALDQCGNKSCKIVVSDCE</sequence>
<reference evidence="3 4" key="1">
    <citation type="submission" date="2020-01" db="EMBL/GenBank/DDBJ databases">
        <title>Jiella pacifica sp. nov.</title>
        <authorList>
            <person name="Xue Z."/>
            <person name="Zhu S."/>
            <person name="Chen J."/>
            <person name="Yang J."/>
        </authorList>
    </citation>
    <scope>NUCLEOTIDE SEQUENCE [LARGE SCALE GENOMIC DNA]</scope>
    <source>
        <strain evidence="3 4">40Bstr34</strain>
    </source>
</reference>
<protein>
    <submittedName>
        <fullName evidence="3">DUF4189 domain-containing protein</fullName>
    </submittedName>
</protein>
<dbReference type="EMBL" id="JAAAMG010000004">
    <property type="protein sequence ID" value="NDW04192.1"/>
    <property type="molecule type" value="Genomic_DNA"/>
</dbReference>
<organism evidence="3 4">
    <name type="scientific">Jiella pacifica</name>
    <dbReference type="NCBI Taxonomy" id="2696469"/>
    <lineage>
        <taxon>Bacteria</taxon>
        <taxon>Pseudomonadati</taxon>
        <taxon>Pseudomonadota</taxon>
        <taxon>Alphaproteobacteria</taxon>
        <taxon>Hyphomicrobiales</taxon>
        <taxon>Aurantimonadaceae</taxon>
        <taxon>Jiella</taxon>
    </lineage>
</organism>
<keyword evidence="1" id="KW-0732">Signal</keyword>
<proteinExistence type="predicted"/>
<keyword evidence="4" id="KW-1185">Reference proteome</keyword>
<feature type="chain" id="PRO_5026787652" evidence="1">
    <location>
        <begin position="25"/>
        <end position="122"/>
    </location>
</feature>
<evidence type="ECO:0000313" key="3">
    <source>
        <dbReference type="EMBL" id="NDW04192.1"/>
    </source>
</evidence>
<dbReference type="Proteomes" id="UP000469011">
    <property type="component" value="Unassembled WGS sequence"/>
</dbReference>